<proteinExistence type="predicted"/>
<dbReference type="STRING" id="33097.A0A150GHW6"/>
<keyword evidence="1" id="KW-0732">Signal</keyword>
<evidence type="ECO:0000256" key="1">
    <source>
        <dbReference type="ARBA" id="ARBA00022729"/>
    </source>
</evidence>
<evidence type="ECO:0000256" key="2">
    <source>
        <dbReference type="SAM" id="MobiDB-lite"/>
    </source>
</evidence>
<dbReference type="Proteomes" id="UP000075714">
    <property type="component" value="Unassembled WGS sequence"/>
</dbReference>
<comment type="caution">
    <text evidence="3">The sequence shown here is derived from an EMBL/GenBank/DDBJ whole genome shotgun (WGS) entry which is preliminary data.</text>
</comment>
<dbReference type="AlphaFoldDB" id="A0A150GHW6"/>
<dbReference type="Gene3D" id="3.40.190.10">
    <property type="entry name" value="Periplasmic binding protein-like II"/>
    <property type="match status" value="1"/>
</dbReference>
<reference evidence="4" key="1">
    <citation type="journal article" date="2016" name="Nat. Commun.">
        <title>The Gonium pectorale genome demonstrates co-option of cell cycle regulation during the evolution of multicellularity.</title>
        <authorList>
            <person name="Hanschen E.R."/>
            <person name="Marriage T.N."/>
            <person name="Ferris P.J."/>
            <person name="Hamaji T."/>
            <person name="Toyoda A."/>
            <person name="Fujiyama A."/>
            <person name="Neme R."/>
            <person name="Noguchi H."/>
            <person name="Minakuchi Y."/>
            <person name="Suzuki M."/>
            <person name="Kawai-Toyooka H."/>
            <person name="Smith D.R."/>
            <person name="Sparks H."/>
            <person name="Anderson J."/>
            <person name="Bakaric R."/>
            <person name="Luria V."/>
            <person name="Karger A."/>
            <person name="Kirschner M.W."/>
            <person name="Durand P.M."/>
            <person name="Michod R.E."/>
            <person name="Nozaki H."/>
            <person name="Olson B.J."/>
        </authorList>
    </citation>
    <scope>NUCLEOTIDE SEQUENCE [LARGE SCALE GENOMIC DNA]</scope>
    <source>
        <strain evidence="4">NIES-2863</strain>
    </source>
</reference>
<organism evidence="3 4">
    <name type="scientific">Gonium pectorale</name>
    <name type="common">Green alga</name>
    <dbReference type="NCBI Taxonomy" id="33097"/>
    <lineage>
        <taxon>Eukaryota</taxon>
        <taxon>Viridiplantae</taxon>
        <taxon>Chlorophyta</taxon>
        <taxon>core chlorophytes</taxon>
        <taxon>Chlorophyceae</taxon>
        <taxon>CS clade</taxon>
        <taxon>Chlamydomonadales</taxon>
        <taxon>Volvocaceae</taxon>
        <taxon>Gonium</taxon>
    </lineage>
</organism>
<feature type="compositionally biased region" description="Low complexity" evidence="2">
    <location>
        <begin position="202"/>
        <end position="213"/>
    </location>
</feature>
<protein>
    <submittedName>
        <fullName evidence="3">Uncharacterized protein</fullName>
    </submittedName>
</protein>
<accession>A0A150GHW6</accession>
<gene>
    <name evidence="3" type="ORF">GPECTOR_21g658</name>
</gene>
<dbReference type="SUPFAM" id="SSF53850">
    <property type="entry name" value="Periplasmic binding protein-like II"/>
    <property type="match status" value="1"/>
</dbReference>
<evidence type="ECO:0000313" key="3">
    <source>
        <dbReference type="EMBL" id="KXZ49432.1"/>
    </source>
</evidence>
<feature type="region of interest" description="Disordered" evidence="2">
    <location>
        <begin position="202"/>
        <end position="221"/>
    </location>
</feature>
<dbReference type="EMBL" id="LSYV01000022">
    <property type="protein sequence ID" value="KXZ49432.1"/>
    <property type="molecule type" value="Genomic_DNA"/>
</dbReference>
<dbReference type="OrthoDB" id="536229at2759"/>
<name>A0A150GHW6_GONPE</name>
<sequence>MRKVPWGCTLVAYRRDRLLRRGGRPLLDWSDLLQPELAGRLAWADDPRELLAAAIRSLAAEAAEAGAVEAGGEEGGEGGRGGARRRGWVSVNASAAELAAAGVTEEALAERVAAICRQVRLFSSRDHVRALQAGDLAERSSNIELVVPLSGTQLWADVWVVPAGAQGGHRRTGPSPLLPVWLEFTLSPGRITGQPGLKGGAPAALLPASAPAPGADPAPTDPAAIAVLTAIHQHRRHLLSARSAAEAARQGPLGAALAAGADRLHGLPLLRPFLEDRLSAAAAARSGDGGGASALSAAALPPYDPSYDSLYPSVELRHANGYLPPARVLERSEFLTPPDGPTLEMYRRVLRVSGAAGS</sequence>
<dbReference type="PANTHER" id="PTHR30222">
    <property type="entry name" value="SPERMIDINE/PUTRESCINE-BINDING PERIPLASMIC PROTEIN"/>
    <property type="match status" value="1"/>
</dbReference>
<dbReference type="PANTHER" id="PTHR30222:SF17">
    <property type="entry name" value="SPERMIDINE_PUTRESCINE-BINDING PERIPLASMIC PROTEIN"/>
    <property type="match status" value="1"/>
</dbReference>
<evidence type="ECO:0000313" key="4">
    <source>
        <dbReference type="Proteomes" id="UP000075714"/>
    </source>
</evidence>
<keyword evidence="4" id="KW-1185">Reference proteome</keyword>